<feature type="binding site" evidence="5">
    <location>
        <position position="68"/>
    </location>
    <ligand>
        <name>a divalent metal cation</name>
        <dbReference type="ChEBI" id="CHEBI:60240"/>
        <label>1</label>
    </ligand>
</feature>
<comment type="similarity">
    <text evidence="1 4">Belongs to the GTP cyclohydrolase I type 2/NIF3 family.</text>
</comment>
<feature type="binding site" evidence="5">
    <location>
        <position position="67"/>
    </location>
    <ligand>
        <name>a divalent metal cation</name>
        <dbReference type="ChEBI" id="CHEBI:60240"/>
        <label>1</label>
    </ligand>
</feature>
<dbReference type="GO" id="GO:0046872">
    <property type="term" value="F:metal ion binding"/>
    <property type="evidence" value="ECO:0007669"/>
    <property type="project" value="UniProtKB-UniRule"/>
</dbReference>
<proteinExistence type="inferred from homology"/>
<name>A0A398BQA3_9BACI</name>
<dbReference type="InterPro" id="IPR015867">
    <property type="entry name" value="N-reg_PII/ATP_PRibTrfase_C"/>
</dbReference>
<dbReference type="Gene3D" id="3.30.70.120">
    <property type="match status" value="1"/>
</dbReference>
<evidence type="ECO:0000256" key="3">
    <source>
        <dbReference type="ARBA" id="ARBA00022723"/>
    </source>
</evidence>
<gene>
    <name evidence="6" type="ORF">D1953_02485</name>
</gene>
<evidence type="ECO:0000313" key="6">
    <source>
        <dbReference type="EMBL" id="RID89446.1"/>
    </source>
</evidence>
<dbReference type="GO" id="GO:0005737">
    <property type="term" value="C:cytoplasm"/>
    <property type="evidence" value="ECO:0007669"/>
    <property type="project" value="TreeGrafter"/>
</dbReference>
<evidence type="ECO:0000256" key="1">
    <source>
        <dbReference type="ARBA" id="ARBA00006964"/>
    </source>
</evidence>
<evidence type="ECO:0000256" key="5">
    <source>
        <dbReference type="PIRSR" id="PIRSR602678-1"/>
    </source>
</evidence>
<dbReference type="RefSeq" id="WP_119115554.1">
    <property type="nucleotide sequence ID" value="NZ_QWVS01000002.1"/>
</dbReference>
<organism evidence="6 7">
    <name type="scientific">Peribacillus asahii</name>
    <dbReference type="NCBI Taxonomy" id="228899"/>
    <lineage>
        <taxon>Bacteria</taxon>
        <taxon>Bacillati</taxon>
        <taxon>Bacillota</taxon>
        <taxon>Bacilli</taxon>
        <taxon>Bacillales</taxon>
        <taxon>Bacillaceae</taxon>
        <taxon>Peribacillus</taxon>
    </lineage>
</organism>
<dbReference type="InterPro" id="IPR002678">
    <property type="entry name" value="DUF34/NIF3"/>
</dbReference>
<keyword evidence="3 4" id="KW-0479">Metal-binding</keyword>
<dbReference type="SUPFAM" id="SSF102705">
    <property type="entry name" value="NIF3 (NGG1p interacting factor 3)-like"/>
    <property type="match status" value="1"/>
</dbReference>
<reference evidence="6 7" key="1">
    <citation type="submission" date="2018-08" db="EMBL/GenBank/DDBJ databases">
        <title>Bacillus jemisoniae sp. nov., Bacillus chryseoplanitiae sp. nov., Bacillus resnikiae sp. nov., and Bacillus frankliniae sp. nov., isolated from Viking spacecraft and associated surfaces.</title>
        <authorList>
            <person name="Seuylemezian A."/>
            <person name="Vaishampayan P."/>
        </authorList>
    </citation>
    <scope>NUCLEOTIDE SEQUENCE [LARGE SCALE GENOMIC DNA]</scope>
    <source>
        <strain evidence="6 7">MA001</strain>
    </source>
</reference>
<keyword evidence="7" id="KW-1185">Reference proteome</keyword>
<dbReference type="Pfam" id="PF01784">
    <property type="entry name" value="DUF34_NIF3"/>
    <property type="match status" value="1"/>
</dbReference>
<sequence>MKKANGYQIIELFEQFSPKHYAMEGDPIGLHIGSLNKPVSKVMIALDVLEEVVDEAIENGVELIIAHHPLIYRPLKKIDTTSTAGRIVEKLIKHDIAVYAAHTNLDVAKGGVNDLLAEALQLQQTEVLAPTHEIALKKLVVFVPVETEGQVREALGKAGAGAIGNYSNCSFSAEGIGRFLPGEGSEPAIGMQGTLESVSEVRIETIFPENIEKKVLSAMIKAHPYEEVAYDLYCLDNKGEVLGLGKIGSLADEMTLEQFAEHVKRTLDVDRVRVVGDLNTTVKKVAVLGGDGNKYFTTAKFKGADVYVTGDMYYHTAHDAMMIGLNIVDPGHNVEKVMKQGVATVLSNMCQERKLDVTFIPSKLNTDPFTFI</sequence>
<dbReference type="Proteomes" id="UP000266016">
    <property type="component" value="Unassembled WGS sequence"/>
</dbReference>
<dbReference type="EMBL" id="QWVS01000002">
    <property type="protein sequence ID" value="RID89446.1"/>
    <property type="molecule type" value="Genomic_DNA"/>
</dbReference>
<dbReference type="Gene3D" id="3.40.1390.30">
    <property type="entry name" value="NIF3 (NGG1p interacting factor 3)-like"/>
    <property type="match status" value="1"/>
</dbReference>
<feature type="binding site" evidence="5">
    <location>
        <position position="335"/>
    </location>
    <ligand>
        <name>a divalent metal cation</name>
        <dbReference type="ChEBI" id="CHEBI:60240"/>
        <label>1</label>
    </ligand>
</feature>
<evidence type="ECO:0000313" key="7">
    <source>
        <dbReference type="Proteomes" id="UP000266016"/>
    </source>
</evidence>
<evidence type="ECO:0000256" key="2">
    <source>
        <dbReference type="ARBA" id="ARBA00022112"/>
    </source>
</evidence>
<dbReference type="NCBIfam" id="TIGR00486">
    <property type="entry name" value="YbgI_SA1388"/>
    <property type="match status" value="1"/>
</dbReference>
<dbReference type="PANTHER" id="PTHR13799:SF14">
    <property type="entry name" value="GTP CYCLOHYDROLASE 1 TYPE 2 HOMOLOG"/>
    <property type="match status" value="1"/>
</dbReference>
<dbReference type="FunFam" id="3.40.1390.30:FF:000001">
    <property type="entry name" value="GTP cyclohydrolase 1 type 2"/>
    <property type="match status" value="1"/>
</dbReference>
<accession>A0A398BQA3</accession>
<dbReference type="InterPro" id="IPR017221">
    <property type="entry name" value="DUF34/NIF3_bac"/>
</dbReference>
<evidence type="ECO:0000256" key="4">
    <source>
        <dbReference type="PIRNR" id="PIRNR037489"/>
    </source>
</evidence>
<protein>
    <recommendedName>
        <fullName evidence="2 4">GTP cyclohydrolase 1 type 2 homolog</fullName>
    </recommendedName>
</protein>
<dbReference type="FunFam" id="3.30.70.120:FF:000006">
    <property type="entry name" value="GTP cyclohydrolase 1 type 2 homolog"/>
    <property type="match status" value="1"/>
</dbReference>
<dbReference type="InterPro" id="IPR036069">
    <property type="entry name" value="DUF34/NIF3_sf"/>
</dbReference>
<feature type="binding site" evidence="5">
    <location>
        <position position="332"/>
    </location>
    <ligand>
        <name>a divalent metal cation</name>
        <dbReference type="ChEBI" id="CHEBI:60240"/>
        <label>1</label>
    </ligand>
</feature>
<dbReference type="PANTHER" id="PTHR13799">
    <property type="entry name" value="NGG1 INTERACTING FACTOR 3"/>
    <property type="match status" value="1"/>
</dbReference>
<comment type="caution">
    <text evidence="6">The sequence shown here is derived from an EMBL/GenBank/DDBJ whole genome shotgun (WGS) entry which is preliminary data.</text>
</comment>
<dbReference type="AlphaFoldDB" id="A0A398BQA3"/>
<dbReference type="PIRSF" id="PIRSF037489">
    <property type="entry name" value="UCP037489_NIF3_YqfO"/>
    <property type="match status" value="1"/>
</dbReference>
<feature type="binding site" evidence="5">
    <location>
        <position position="106"/>
    </location>
    <ligand>
        <name>a divalent metal cation</name>
        <dbReference type="ChEBI" id="CHEBI:60240"/>
        <label>1</label>
    </ligand>
</feature>